<dbReference type="RefSeq" id="WP_155452358.1">
    <property type="nucleotide sequence ID" value="NZ_WNKX01000001.1"/>
</dbReference>
<evidence type="ECO:0000256" key="1">
    <source>
        <dbReference type="ARBA" id="ARBA00006484"/>
    </source>
</evidence>
<keyword evidence="4" id="KW-1185">Reference proteome</keyword>
<evidence type="ECO:0000256" key="2">
    <source>
        <dbReference type="ARBA" id="ARBA00023002"/>
    </source>
</evidence>
<organism evidence="3 4">
    <name type="scientific">Massilia eburnea</name>
    <dbReference type="NCBI Taxonomy" id="1776165"/>
    <lineage>
        <taxon>Bacteria</taxon>
        <taxon>Pseudomonadati</taxon>
        <taxon>Pseudomonadota</taxon>
        <taxon>Betaproteobacteria</taxon>
        <taxon>Burkholderiales</taxon>
        <taxon>Oxalobacteraceae</taxon>
        <taxon>Telluria group</taxon>
        <taxon>Massilia</taxon>
    </lineage>
</organism>
<reference evidence="3 4" key="1">
    <citation type="submission" date="2019-11" db="EMBL/GenBank/DDBJ databases">
        <title>Type strains purchased from KCTC, JCM and DSMZ.</title>
        <authorList>
            <person name="Lu H."/>
        </authorList>
    </citation>
    <scope>NUCLEOTIDE SEQUENCE [LARGE SCALE GENOMIC DNA]</scope>
    <source>
        <strain evidence="3 4">JCM 31587</strain>
    </source>
</reference>
<dbReference type="SUPFAM" id="SSF51735">
    <property type="entry name" value="NAD(P)-binding Rossmann-fold domains"/>
    <property type="match status" value="1"/>
</dbReference>
<dbReference type="PANTHER" id="PTHR43477">
    <property type="entry name" value="DIHYDROANTICAPSIN 7-DEHYDROGENASE"/>
    <property type="match status" value="1"/>
</dbReference>
<dbReference type="InterPro" id="IPR051122">
    <property type="entry name" value="SDR_DHRS6-like"/>
</dbReference>
<dbReference type="Proteomes" id="UP000472320">
    <property type="component" value="Unassembled WGS sequence"/>
</dbReference>
<dbReference type="GO" id="GO:0016491">
    <property type="term" value="F:oxidoreductase activity"/>
    <property type="evidence" value="ECO:0007669"/>
    <property type="project" value="UniProtKB-KW"/>
</dbReference>
<dbReference type="AlphaFoldDB" id="A0A6L6QBG5"/>
<dbReference type="InterPro" id="IPR036291">
    <property type="entry name" value="NAD(P)-bd_dom_sf"/>
</dbReference>
<sequence length="232" mass="24132">MRYIIVGGTSGIGLATAKMAAAAGHSVIAVGRDPAKFGDAESVGAATAQLDAGDPEAVRHFFREHGEFDHLVLCVSGSSGAGNFRELDMNDLRKGFEGKFWPQIACAQAALQTIRPGGSITFVGAISSRAMKPGTAGLAAINAALEAMVPILASELRPTRVNAVVPGVVDTPWWSRVPEAAKAELFEKLASEVAVGRIGQPEDLASAIMLVTSNTFVTGAILDCDGGWKLKN</sequence>
<accession>A0A6L6QBG5</accession>
<dbReference type="Gene3D" id="3.40.50.720">
    <property type="entry name" value="NAD(P)-binding Rossmann-like Domain"/>
    <property type="match status" value="1"/>
</dbReference>
<dbReference type="PRINTS" id="PR00081">
    <property type="entry name" value="GDHRDH"/>
</dbReference>
<dbReference type="Pfam" id="PF13561">
    <property type="entry name" value="adh_short_C2"/>
    <property type="match status" value="1"/>
</dbReference>
<gene>
    <name evidence="3" type="ORF">GM658_02170</name>
</gene>
<proteinExistence type="inferred from homology"/>
<name>A0A6L6QBG5_9BURK</name>
<comment type="caution">
    <text evidence="3">The sequence shown here is derived from an EMBL/GenBank/DDBJ whole genome shotgun (WGS) entry which is preliminary data.</text>
</comment>
<keyword evidence="2" id="KW-0560">Oxidoreductase</keyword>
<dbReference type="PANTHER" id="PTHR43477:SF1">
    <property type="entry name" value="DIHYDROANTICAPSIN 7-DEHYDROGENASE"/>
    <property type="match status" value="1"/>
</dbReference>
<dbReference type="OrthoDB" id="9806974at2"/>
<protein>
    <submittedName>
        <fullName evidence="3">SDR family oxidoreductase</fullName>
    </submittedName>
</protein>
<dbReference type="InterPro" id="IPR002347">
    <property type="entry name" value="SDR_fam"/>
</dbReference>
<evidence type="ECO:0000313" key="3">
    <source>
        <dbReference type="EMBL" id="MTW09394.1"/>
    </source>
</evidence>
<dbReference type="EMBL" id="WNKX01000001">
    <property type="protein sequence ID" value="MTW09394.1"/>
    <property type="molecule type" value="Genomic_DNA"/>
</dbReference>
<evidence type="ECO:0000313" key="4">
    <source>
        <dbReference type="Proteomes" id="UP000472320"/>
    </source>
</evidence>
<comment type="similarity">
    <text evidence="1">Belongs to the short-chain dehydrogenases/reductases (SDR) family.</text>
</comment>